<gene>
    <name evidence="4" type="ORF">D7003_00835</name>
</gene>
<dbReference type="Gene3D" id="3.30.1360.120">
    <property type="entry name" value="Probable tRNA modification gtpase trme, domain 1"/>
    <property type="match status" value="1"/>
</dbReference>
<dbReference type="EMBL" id="RBED01000004">
    <property type="protein sequence ID" value="RNL63428.1"/>
    <property type="molecule type" value="Genomic_DNA"/>
</dbReference>
<dbReference type="PANTHER" id="PTHR43757">
    <property type="entry name" value="AMINOMETHYLTRANSFERASE"/>
    <property type="match status" value="1"/>
</dbReference>
<proteinExistence type="predicted"/>
<comment type="caution">
    <text evidence="4">The sequence shown here is derived from an EMBL/GenBank/DDBJ whole genome shotgun (WGS) entry which is preliminary data.</text>
</comment>
<dbReference type="Pfam" id="PF01571">
    <property type="entry name" value="GCV_T"/>
    <property type="match status" value="1"/>
</dbReference>
<dbReference type="InterPro" id="IPR006222">
    <property type="entry name" value="GCVT_N"/>
</dbReference>
<evidence type="ECO:0000259" key="3">
    <source>
        <dbReference type="Pfam" id="PF08669"/>
    </source>
</evidence>
<evidence type="ECO:0000256" key="1">
    <source>
        <dbReference type="PIRSR" id="PIRSR006487-1"/>
    </source>
</evidence>
<dbReference type="OrthoDB" id="9774591at2"/>
<dbReference type="InterPro" id="IPR013977">
    <property type="entry name" value="GcvT_C"/>
</dbReference>
<keyword evidence="5" id="KW-1185">Reference proteome</keyword>
<dbReference type="SUPFAM" id="SSF103025">
    <property type="entry name" value="Folate-binding domain"/>
    <property type="match status" value="1"/>
</dbReference>
<evidence type="ECO:0000259" key="2">
    <source>
        <dbReference type="Pfam" id="PF01571"/>
    </source>
</evidence>
<reference evidence="4 5" key="1">
    <citation type="submission" date="2018-10" db="EMBL/GenBank/DDBJ databases">
        <title>Genome sequencing of Arthrobacter oryzae TNB02.</title>
        <authorList>
            <person name="Cho Y.-J."/>
            <person name="Cho A."/>
            <person name="Kim O.-S."/>
        </authorList>
    </citation>
    <scope>NUCLEOTIDE SEQUENCE [LARGE SCALE GENOMIC DNA]</scope>
    <source>
        <strain evidence="4 5">TNB02</strain>
    </source>
</reference>
<organism evidence="4 5">
    <name type="scientific">Arthrobacter oryzae</name>
    <dbReference type="NCBI Taxonomy" id="409290"/>
    <lineage>
        <taxon>Bacteria</taxon>
        <taxon>Bacillati</taxon>
        <taxon>Actinomycetota</taxon>
        <taxon>Actinomycetes</taxon>
        <taxon>Micrococcales</taxon>
        <taxon>Micrococcaceae</taxon>
        <taxon>Arthrobacter</taxon>
    </lineage>
</organism>
<sequence length="397" mass="43507">MTSSEQGAMLLYPRIRKSPYFWAAREHGVAMYSVYNRMYIPRHFGDPVAEYWNLLNNVNITDVGVERAIEITGPDAFTFTNMLVTRDLTKCEVGQCKYTFITDASGGIINDPVLLRLGQNHFWLTLADSDALLWAKGLAVNSGLDVQIGEPDMGPLQVQGPKSLPLMVDLFGEGIREIGYYYFREFEFEGTRVLVSRTGYSAELGYEIYAFDGTKNGTKLWNAVIEAGKPYGLAPAGVCHLRRIEAGILALGADIDLSTNPYEVGMGYPWMVNLDKEGGFVGADALRKIRDDGVKRQLAGLLIEGEPLGTYNDGSMIDSFEVTSEGTLVGKVTSACFSPRLEQNIGMAMLPVELITVGTSLRVNVDGIFRDATVTEMPFVDSKKETPKQAVAASAGT</sequence>
<accession>A0A3N0CIX7</accession>
<dbReference type="AlphaFoldDB" id="A0A3N0CIX7"/>
<dbReference type="Proteomes" id="UP000273807">
    <property type="component" value="Unassembled WGS sequence"/>
</dbReference>
<dbReference type="SUPFAM" id="SSF101790">
    <property type="entry name" value="Aminomethyltransferase beta-barrel domain"/>
    <property type="match status" value="1"/>
</dbReference>
<feature type="binding site" evidence="1">
    <location>
        <position position="207"/>
    </location>
    <ligand>
        <name>substrate</name>
    </ligand>
</feature>
<dbReference type="PANTHER" id="PTHR43757:SF2">
    <property type="entry name" value="AMINOMETHYLTRANSFERASE, MITOCHONDRIAL"/>
    <property type="match status" value="1"/>
</dbReference>
<dbReference type="RefSeq" id="WP_123253634.1">
    <property type="nucleotide sequence ID" value="NZ_RBED01000004.1"/>
</dbReference>
<dbReference type="InterPro" id="IPR029043">
    <property type="entry name" value="GcvT/YgfZ_C"/>
</dbReference>
<dbReference type="InterPro" id="IPR027266">
    <property type="entry name" value="TrmE/GcvT-like"/>
</dbReference>
<evidence type="ECO:0000313" key="5">
    <source>
        <dbReference type="Proteomes" id="UP000273807"/>
    </source>
</evidence>
<dbReference type="Pfam" id="PF08669">
    <property type="entry name" value="GCV_T_C"/>
    <property type="match status" value="1"/>
</dbReference>
<dbReference type="PIRSF" id="PIRSF006487">
    <property type="entry name" value="GcvT"/>
    <property type="match status" value="1"/>
</dbReference>
<name>A0A3N0CIX7_9MICC</name>
<feature type="domain" description="GCVT N-terminal" evidence="2">
    <location>
        <begin position="25"/>
        <end position="276"/>
    </location>
</feature>
<feature type="domain" description="Aminomethyltransferase C-terminal" evidence="3">
    <location>
        <begin position="321"/>
        <end position="381"/>
    </location>
</feature>
<evidence type="ECO:0000313" key="4">
    <source>
        <dbReference type="EMBL" id="RNL63428.1"/>
    </source>
</evidence>
<dbReference type="InterPro" id="IPR028896">
    <property type="entry name" value="GcvT/YgfZ/DmdA"/>
</dbReference>
<protein>
    <submittedName>
        <fullName evidence="4">Glycine cleavage system protein T</fullName>
    </submittedName>
</protein>